<dbReference type="PANTHER" id="PTHR21666">
    <property type="entry name" value="PEPTIDASE-RELATED"/>
    <property type="match status" value="1"/>
</dbReference>
<dbReference type="STRING" id="279360.MB14_10365"/>
<protein>
    <recommendedName>
        <fullName evidence="2">M23ase beta-sheet core domain-containing protein</fullName>
    </recommendedName>
</protein>
<dbReference type="GO" id="GO:0004222">
    <property type="term" value="F:metalloendopeptidase activity"/>
    <property type="evidence" value="ECO:0007669"/>
    <property type="project" value="TreeGrafter"/>
</dbReference>
<proteinExistence type="predicted"/>
<feature type="domain" description="M23ase beta-sheet core" evidence="2">
    <location>
        <begin position="141"/>
        <end position="242"/>
    </location>
</feature>
<dbReference type="AlphaFoldDB" id="A0A150WZJ7"/>
<accession>A0A150WZJ7</accession>
<evidence type="ECO:0000313" key="3">
    <source>
        <dbReference type="EMBL" id="KYG71712.1"/>
    </source>
</evidence>
<dbReference type="Proteomes" id="UP000075583">
    <property type="component" value="Unassembled WGS sequence"/>
</dbReference>
<organism evidence="3 4">
    <name type="scientific">Roseivirga ehrenbergii (strain DSM 102268 / JCM 13514 / KCTC 12282 / NCIMB 14502 / KMM 6017)</name>
    <dbReference type="NCBI Taxonomy" id="279360"/>
    <lineage>
        <taxon>Bacteria</taxon>
        <taxon>Pseudomonadati</taxon>
        <taxon>Bacteroidota</taxon>
        <taxon>Cytophagia</taxon>
        <taxon>Cytophagales</taxon>
        <taxon>Roseivirgaceae</taxon>
        <taxon>Roseivirga</taxon>
    </lineage>
</organism>
<dbReference type="OrthoDB" id="9809488at2"/>
<evidence type="ECO:0000259" key="2">
    <source>
        <dbReference type="Pfam" id="PF01551"/>
    </source>
</evidence>
<dbReference type="Gene3D" id="2.70.70.10">
    <property type="entry name" value="Glucose Permease (Domain IIA)"/>
    <property type="match status" value="1"/>
</dbReference>
<dbReference type="InterPro" id="IPR011055">
    <property type="entry name" value="Dup_hybrid_motif"/>
</dbReference>
<keyword evidence="1" id="KW-0732">Signal</keyword>
<name>A0A150WZJ7_ROSEK</name>
<dbReference type="CDD" id="cd12797">
    <property type="entry name" value="M23_peptidase"/>
    <property type="match status" value="1"/>
</dbReference>
<dbReference type="EMBL" id="LQZQ01000050">
    <property type="protein sequence ID" value="KYG71712.1"/>
    <property type="molecule type" value="Genomic_DNA"/>
</dbReference>
<feature type="signal peptide" evidence="1">
    <location>
        <begin position="1"/>
        <end position="22"/>
    </location>
</feature>
<sequence>MRIRLILIGLLFLSGSSKLSFTQEKEINVYDIREDGRIGIYADNDKPYPQTVTLTLKLKGLRPSKEVPDFIVVPANTKEFRLTSLIIPFERSWQYSFSYIYRFGDANAQHDPKQEYLLPFEEGTSYRLTQGYNGDRTHQGENALDFTMDEGTRIFAARAGKVIRVKEDSNQGCASKRCNDMGNYVTILHKDGTYADYLHLQYEGVTVQLGDIVEAGDPIALSGNTGWSTGPHLHFIVRKTEKDRQVSLPTLFKTSSNKTEFLVEGKTYTAIKNQ</sequence>
<dbReference type="RefSeq" id="WP_062593707.1">
    <property type="nucleotide sequence ID" value="NZ_LQZQ01000050.1"/>
</dbReference>
<feature type="chain" id="PRO_5007573949" description="M23ase beta-sheet core domain-containing protein" evidence="1">
    <location>
        <begin position="23"/>
        <end position="274"/>
    </location>
</feature>
<reference evidence="3" key="1">
    <citation type="submission" date="2016-01" db="EMBL/GenBank/DDBJ databases">
        <title>Genome sequencing of Roseivirga ehrenbergii KMM 6017.</title>
        <authorList>
            <person name="Selvaratnam C."/>
            <person name="Thevarajoo S."/>
            <person name="Goh K.M."/>
            <person name="Ee R."/>
            <person name="Chan K.-G."/>
            <person name="Chong C.S."/>
        </authorList>
    </citation>
    <scope>NUCLEOTIDE SEQUENCE [LARGE SCALE GENOMIC DNA]</scope>
    <source>
        <strain evidence="3">KMM 6017</strain>
    </source>
</reference>
<dbReference type="InterPro" id="IPR050570">
    <property type="entry name" value="Cell_wall_metabolism_enzyme"/>
</dbReference>
<dbReference type="SUPFAM" id="SSF51261">
    <property type="entry name" value="Duplicated hybrid motif"/>
    <property type="match status" value="1"/>
</dbReference>
<gene>
    <name evidence="3" type="ORF">MB14_10365</name>
</gene>
<dbReference type="Pfam" id="PF01551">
    <property type="entry name" value="Peptidase_M23"/>
    <property type="match status" value="1"/>
</dbReference>
<keyword evidence="4" id="KW-1185">Reference proteome</keyword>
<dbReference type="InterPro" id="IPR016047">
    <property type="entry name" value="M23ase_b-sheet_dom"/>
</dbReference>
<evidence type="ECO:0000256" key="1">
    <source>
        <dbReference type="SAM" id="SignalP"/>
    </source>
</evidence>
<comment type="caution">
    <text evidence="3">The sequence shown here is derived from an EMBL/GenBank/DDBJ whole genome shotgun (WGS) entry which is preliminary data.</text>
</comment>
<dbReference type="PANTHER" id="PTHR21666:SF270">
    <property type="entry name" value="MUREIN HYDROLASE ACTIVATOR ENVC"/>
    <property type="match status" value="1"/>
</dbReference>
<evidence type="ECO:0000313" key="4">
    <source>
        <dbReference type="Proteomes" id="UP000075583"/>
    </source>
</evidence>